<keyword evidence="2" id="KW-1185">Reference proteome</keyword>
<gene>
    <name evidence="1" type="ORF">ACFQDI_23940</name>
</gene>
<evidence type="ECO:0000313" key="1">
    <source>
        <dbReference type="EMBL" id="MFC5457942.1"/>
    </source>
</evidence>
<comment type="caution">
    <text evidence="1">The sequence shown here is derived from an EMBL/GenBank/DDBJ whole genome shotgun (WGS) entry which is preliminary data.</text>
</comment>
<dbReference type="RefSeq" id="WP_377171786.1">
    <property type="nucleotide sequence ID" value="NZ_JBHSMQ010000014.1"/>
</dbReference>
<organism evidence="1 2">
    <name type="scientific">Prosthecobacter fluviatilis</name>
    <dbReference type="NCBI Taxonomy" id="445931"/>
    <lineage>
        <taxon>Bacteria</taxon>
        <taxon>Pseudomonadati</taxon>
        <taxon>Verrucomicrobiota</taxon>
        <taxon>Verrucomicrobiia</taxon>
        <taxon>Verrucomicrobiales</taxon>
        <taxon>Verrucomicrobiaceae</taxon>
        <taxon>Prosthecobacter</taxon>
    </lineage>
</organism>
<proteinExistence type="predicted"/>
<dbReference type="Proteomes" id="UP001596052">
    <property type="component" value="Unassembled WGS sequence"/>
</dbReference>
<sequence length="154" mass="17268">MRISLKPFLSGTVLGALLLLSFGGGSLRINRSLLVKRPTTDLHVVLVPVPVDSLVPADHWIRHYDAYVSRIPWRNEDSNYLTLHFIPRGKPPHIELSRNDSLEFEGALSQRTAKPFCPTQADMDSALPFVLYLDYISSDLTGTGVDHARIRLPH</sequence>
<protein>
    <submittedName>
        <fullName evidence="1">Uncharacterized protein</fullName>
    </submittedName>
</protein>
<evidence type="ECO:0000313" key="2">
    <source>
        <dbReference type="Proteomes" id="UP001596052"/>
    </source>
</evidence>
<name>A0ABW0KZK1_9BACT</name>
<dbReference type="EMBL" id="JBHSMQ010000014">
    <property type="protein sequence ID" value="MFC5457942.1"/>
    <property type="molecule type" value="Genomic_DNA"/>
</dbReference>
<accession>A0ABW0KZK1</accession>
<reference evidence="2" key="1">
    <citation type="journal article" date="2019" name="Int. J. Syst. Evol. Microbiol.">
        <title>The Global Catalogue of Microorganisms (GCM) 10K type strain sequencing project: providing services to taxonomists for standard genome sequencing and annotation.</title>
        <authorList>
            <consortium name="The Broad Institute Genomics Platform"/>
            <consortium name="The Broad Institute Genome Sequencing Center for Infectious Disease"/>
            <person name="Wu L."/>
            <person name="Ma J."/>
        </authorList>
    </citation>
    <scope>NUCLEOTIDE SEQUENCE [LARGE SCALE GENOMIC DNA]</scope>
    <source>
        <strain evidence="2">CGMCC 4.1469</strain>
    </source>
</reference>